<reference evidence="2" key="1">
    <citation type="submission" date="2020-05" db="EMBL/GenBank/DDBJ databases">
        <title>Genomic insights into acetone-butanol-ethanol (ABE) fermentation by sequencing solventogenic clostridia strains.</title>
        <authorList>
            <person name="Brown S."/>
        </authorList>
    </citation>
    <scope>NUCLEOTIDE SEQUENCE</scope>
    <source>
        <strain evidence="2">DJ126</strain>
    </source>
</reference>
<evidence type="ECO:0000256" key="1">
    <source>
        <dbReference type="SAM" id="Phobius"/>
    </source>
</evidence>
<dbReference type="RefSeq" id="WP_077307678.1">
    <property type="nucleotide sequence ID" value="NZ_CP016090.1"/>
</dbReference>
<dbReference type="EMBL" id="JABSXK010000001">
    <property type="protein sequence ID" value="NRV11090.1"/>
    <property type="molecule type" value="Genomic_DNA"/>
</dbReference>
<evidence type="ECO:0000313" key="2">
    <source>
        <dbReference type="EMBL" id="NRV11090.1"/>
    </source>
</evidence>
<dbReference type="AlphaFoldDB" id="A0A9Q5CWF9"/>
<sequence length="157" mass="18332">MFKLTCIDFFFRTIPETFILIYGIHTISQKSINIHKYILSGLILSILIFFIRELPIYFGVHTEFSMVATMFTMLFVDIIPLILNIQSTFLIYLMLSLSEFVNMLILNKAQVNTDISILEPLIRCLYGIPSLIILILLIISIKFLLKKRRLIIRELLN</sequence>
<keyword evidence="1" id="KW-0472">Membrane</keyword>
<protein>
    <submittedName>
        <fullName evidence="2">Uncharacterized protein</fullName>
    </submittedName>
</protein>
<proteinExistence type="predicted"/>
<keyword evidence="1" id="KW-0812">Transmembrane</keyword>
<feature type="transmembrane region" description="Helical" evidence="1">
    <location>
        <begin position="37"/>
        <end position="58"/>
    </location>
</feature>
<gene>
    <name evidence="2" type="ORF">DFH45_004053</name>
</gene>
<evidence type="ECO:0000313" key="3">
    <source>
        <dbReference type="Proteomes" id="UP000821656"/>
    </source>
</evidence>
<feature type="transmembrane region" description="Helical" evidence="1">
    <location>
        <begin position="126"/>
        <end position="145"/>
    </location>
</feature>
<organism evidence="2 3">
    <name type="scientific">Clostridium beijerinckii</name>
    <name type="common">Clostridium MP</name>
    <dbReference type="NCBI Taxonomy" id="1520"/>
    <lineage>
        <taxon>Bacteria</taxon>
        <taxon>Bacillati</taxon>
        <taxon>Bacillota</taxon>
        <taxon>Clostridia</taxon>
        <taxon>Eubacteriales</taxon>
        <taxon>Clostridiaceae</taxon>
        <taxon>Clostridium</taxon>
    </lineage>
</organism>
<comment type="caution">
    <text evidence="2">The sequence shown here is derived from an EMBL/GenBank/DDBJ whole genome shotgun (WGS) entry which is preliminary data.</text>
</comment>
<accession>A0A9Q5CWF9</accession>
<dbReference type="Proteomes" id="UP000821656">
    <property type="component" value="Unassembled WGS sequence"/>
</dbReference>
<keyword evidence="1" id="KW-1133">Transmembrane helix</keyword>
<name>A0A9Q5CWF9_CLOBE</name>